<dbReference type="AlphaFoldDB" id="A0A917RQB5"/>
<name>A0A917RQB5_9ACTN</name>
<gene>
    <name evidence="1" type="ORF">GCM10010094_94460</name>
</gene>
<evidence type="ECO:0000313" key="1">
    <source>
        <dbReference type="EMBL" id="GGL18513.1"/>
    </source>
</evidence>
<dbReference type="Proteomes" id="UP000637788">
    <property type="component" value="Unassembled WGS sequence"/>
</dbReference>
<evidence type="ECO:0000313" key="2">
    <source>
        <dbReference type="Proteomes" id="UP000637788"/>
    </source>
</evidence>
<accession>A0A917RQB5</accession>
<reference evidence="1" key="1">
    <citation type="journal article" date="2014" name="Int. J. Syst. Evol. Microbiol.">
        <title>Complete genome sequence of Corynebacterium casei LMG S-19264T (=DSM 44701T), isolated from a smear-ripened cheese.</title>
        <authorList>
            <consortium name="US DOE Joint Genome Institute (JGI-PGF)"/>
            <person name="Walter F."/>
            <person name="Albersmeier A."/>
            <person name="Kalinowski J."/>
            <person name="Ruckert C."/>
        </authorList>
    </citation>
    <scope>NUCLEOTIDE SEQUENCE</scope>
    <source>
        <strain evidence="1">JCM 3035</strain>
    </source>
</reference>
<reference evidence="1" key="2">
    <citation type="submission" date="2020-09" db="EMBL/GenBank/DDBJ databases">
        <authorList>
            <person name="Sun Q."/>
            <person name="Ohkuma M."/>
        </authorList>
    </citation>
    <scope>NUCLEOTIDE SEQUENCE</scope>
    <source>
        <strain evidence="1">JCM 3035</strain>
    </source>
</reference>
<proteinExistence type="predicted"/>
<keyword evidence="2" id="KW-1185">Reference proteome</keyword>
<protein>
    <submittedName>
        <fullName evidence="1">Uncharacterized protein</fullName>
    </submittedName>
</protein>
<sequence>MAGVVPLLLTGNEKTMTIDWVTGIAVRHPQVVHLDRAATFSGTAATSTATVPVQARARTAT</sequence>
<comment type="caution">
    <text evidence="1">The sequence shown here is derived from an EMBL/GenBank/DDBJ whole genome shotgun (WGS) entry which is preliminary data.</text>
</comment>
<organism evidence="1 2">
    <name type="scientific">Streptomyces flaveus</name>
    <dbReference type="NCBI Taxonomy" id="66370"/>
    <lineage>
        <taxon>Bacteria</taxon>
        <taxon>Bacillati</taxon>
        <taxon>Actinomycetota</taxon>
        <taxon>Actinomycetes</taxon>
        <taxon>Kitasatosporales</taxon>
        <taxon>Streptomycetaceae</taxon>
        <taxon>Streptomyces</taxon>
        <taxon>Streptomyces aurantiacus group</taxon>
    </lineage>
</organism>
<dbReference type="EMBL" id="BMPQ01000068">
    <property type="protein sequence ID" value="GGL18513.1"/>
    <property type="molecule type" value="Genomic_DNA"/>
</dbReference>